<dbReference type="EMBL" id="CP003600">
    <property type="protein sequence ID" value="AFY93599.1"/>
    <property type="molecule type" value="Genomic_DNA"/>
</dbReference>
<gene>
    <name evidence="1" type="ORF">Cha6605_2549</name>
</gene>
<dbReference type="KEGG" id="cmp:Cha6605_2549"/>
<protein>
    <submittedName>
        <fullName evidence="1">Uncharacterized protein</fullName>
    </submittedName>
</protein>
<name>K9UHB0_CHAP6</name>
<dbReference type="AlphaFoldDB" id="K9UHB0"/>
<dbReference type="STRING" id="1173020.Cha6605_2549"/>
<keyword evidence="2" id="KW-1185">Reference proteome</keyword>
<evidence type="ECO:0000313" key="1">
    <source>
        <dbReference type="EMBL" id="AFY93599.1"/>
    </source>
</evidence>
<evidence type="ECO:0000313" key="2">
    <source>
        <dbReference type="Proteomes" id="UP000010366"/>
    </source>
</evidence>
<sequence length="70" mass="7698">MGMVVKHLDGCIVDLLHELKIATHSQGVQSSSQGSDAMRLEDLPTFKKAWDSKGGFSAFQQHVRSLLTDI</sequence>
<reference evidence="1 2" key="1">
    <citation type="submission" date="2012-05" db="EMBL/GenBank/DDBJ databases">
        <title>Finished chromosome of genome of Chamaesiphon sp. PCC 6605.</title>
        <authorList>
            <consortium name="US DOE Joint Genome Institute"/>
            <person name="Gugger M."/>
            <person name="Coursin T."/>
            <person name="Rippka R."/>
            <person name="Tandeau De Marsac N."/>
            <person name="Huntemann M."/>
            <person name="Wei C.-L."/>
            <person name="Han J."/>
            <person name="Detter J.C."/>
            <person name="Han C."/>
            <person name="Tapia R."/>
            <person name="Chen A."/>
            <person name="Kyrpides N."/>
            <person name="Mavromatis K."/>
            <person name="Markowitz V."/>
            <person name="Szeto E."/>
            <person name="Ivanova N."/>
            <person name="Pagani I."/>
            <person name="Pati A."/>
            <person name="Goodwin L."/>
            <person name="Nordberg H.P."/>
            <person name="Cantor M.N."/>
            <person name="Hua S.X."/>
            <person name="Woyke T."/>
            <person name="Kerfeld C.A."/>
        </authorList>
    </citation>
    <scope>NUCLEOTIDE SEQUENCE [LARGE SCALE GENOMIC DNA]</scope>
    <source>
        <strain evidence="2">ATCC 27169 / PCC 6605</strain>
    </source>
</reference>
<dbReference type="HOGENOM" id="CLU_2750382_0_0_3"/>
<dbReference type="Proteomes" id="UP000010366">
    <property type="component" value="Chromosome"/>
</dbReference>
<proteinExistence type="predicted"/>
<accession>K9UHB0</accession>
<organism evidence="1 2">
    <name type="scientific">Chamaesiphon minutus (strain ATCC 27169 / PCC 6605)</name>
    <dbReference type="NCBI Taxonomy" id="1173020"/>
    <lineage>
        <taxon>Bacteria</taxon>
        <taxon>Bacillati</taxon>
        <taxon>Cyanobacteriota</taxon>
        <taxon>Cyanophyceae</taxon>
        <taxon>Gomontiellales</taxon>
        <taxon>Chamaesiphonaceae</taxon>
        <taxon>Chamaesiphon</taxon>
    </lineage>
</organism>